<dbReference type="HOGENOM" id="CLU_020188_0_1_1"/>
<dbReference type="InterPro" id="IPR004158">
    <property type="entry name" value="DUF247_pln"/>
</dbReference>
<dbReference type="STRING" id="3880.A0A072TJE2"/>
<name>A0A072TJE2_MEDTR</name>
<gene>
    <name evidence="3" type="primary">25479731</name>
    <name evidence="1" type="ORF">MTR_0024s0080</name>
    <name evidence="2" type="ORF">MtrunA17_Chr6g0457371</name>
</gene>
<protein>
    <submittedName>
        <fullName evidence="1">DUF247 domain protein</fullName>
    </submittedName>
</protein>
<proteinExistence type="predicted"/>
<dbReference type="Proteomes" id="UP000265566">
    <property type="component" value="Chromosome 6"/>
</dbReference>
<reference evidence="2" key="4">
    <citation type="journal article" date="2018" name="Nat. Plants">
        <title>Whole-genome landscape of Medicago truncatula symbiotic genes.</title>
        <authorList>
            <person name="Pecrix Y."/>
            <person name="Gamas P."/>
            <person name="Carrere S."/>
        </authorList>
    </citation>
    <scope>NUCLEOTIDE SEQUENCE</scope>
    <source>
        <tissue evidence="2">Leaves</tissue>
    </source>
</reference>
<dbReference type="AlphaFoldDB" id="A0A072TJE2"/>
<sequence length="412" mass="47311">MSLSSLVDDMNVMLHTADAPSTDNRCIYKVPSVIRKHNEDAYTPNFVSIGPFHHGHPQLKNMERHKLIYFKDFLQRTNASLSILISDIYSILSDFKCCYSETLSFPQDEELVKLILIDSGFIIQLFWKYFKKDFLEPWLDAGIRSDLLLLENQLPFFVIEKIYGLSWSSTNGSFLELTINYFQYFNQSKLVFDNNSQCIRHFTDLIRIFHLQHPIESQPSRDKIDEQIIHLPSATQLLEAGVRFQVKPKSECLLDLGFSEGVLEIPRLEVEDGTEILFRNMVALEQCHYPYESYITDYVVVLDFLINTGKDADILVRKEILTNLLGDSDSVANLFNRLCKNVIHHNISSHFSILCKNLNAFCSNPWNRLKASLRRDYGKTPWQTAASVAGILLLVLTLLQSVCSVLQVVQAS</sequence>
<reference evidence="1 4" key="1">
    <citation type="journal article" date="2011" name="Nature">
        <title>The Medicago genome provides insight into the evolution of rhizobial symbioses.</title>
        <authorList>
            <person name="Young N.D."/>
            <person name="Debelle F."/>
            <person name="Oldroyd G.E."/>
            <person name="Geurts R."/>
            <person name="Cannon S.B."/>
            <person name="Udvardi M.K."/>
            <person name="Benedito V.A."/>
            <person name="Mayer K.F."/>
            <person name="Gouzy J."/>
            <person name="Schoof H."/>
            <person name="Van de Peer Y."/>
            <person name="Proost S."/>
            <person name="Cook D.R."/>
            <person name="Meyers B.C."/>
            <person name="Spannagl M."/>
            <person name="Cheung F."/>
            <person name="De Mita S."/>
            <person name="Krishnakumar V."/>
            <person name="Gundlach H."/>
            <person name="Zhou S."/>
            <person name="Mudge J."/>
            <person name="Bharti A.K."/>
            <person name="Murray J.D."/>
            <person name="Naoumkina M.A."/>
            <person name="Rosen B."/>
            <person name="Silverstein K.A."/>
            <person name="Tang H."/>
            <person name="Rombauts S."/>
            <person name="Zhao P.X."/>
            <person name="Zhou P."/>
            <person name="Barbe V."/>
            <person name="Bardou P."/>
            <person name="Bechner M."/>
            <person name="Bellec A."/>
            <person name="Berger A."/>
            <person name="Berges H."/>
            <person name="Bidwell S."/>
            <person name="Bisseling T."/>
            <person name="Choisne N."/>
            <person name="Couloux A."/>
            <person name="Denny R."/>
            <person name="Deshpande S."/>
            <person name="Dai X."/>
            <person name="Doyle J.J."/>
            <person name="Dudez A.M."/>
            <person name="Farmer A.D."/>
            <person name="Fouteau S."/>
            <person name="Franken C."/>
            <person name="Gibelin C."/>
            <person name="Gish J."/>
            <person name="Goldstein S."/>
            <person name="Gonzalez A.J."/>
            <person name="Green P.J."/>
            <person name="Hallab A."/>
            <person name="Hartog M."/>
            <person name="Hua A."/>
            <person name="Humphray S.J."/>
            <person name="Jeong D.H."/>
            <person name="Jing Y."/>
            <person name="Jocker A."/>
            <person name="Kenton S.M."/>
            <person name="Kim D.J."/>
            <person name="Klee K."/>
            <person name="Lai H."/>
            <person name="Lang C."/>
            <person name="Lin S."/>
            <person name="Macmil S.L."/>
            <person name="Magdelenat G."/>
            <person name="Matthews L."/>
            <person name="McCorrison J."/>
            <person name="Monaghan E.L."/>
            <person name="Mun J.H."/>
            <person name="Najar F.Z."/>
            <person name="Nicholson C."/>
            <person name="Noirot C."/>
            <person name="O'Bleness M."/>
            <person name="Paule C.R."/>
            <person name="Poulain J."/>
            <person name="Prion F."/>
            <person name="Qin B."/>
            <person name="Qu C."/>
            <person name="Retzel E.F."/>
            <person name="Riddle C."/>
            <person name="Sallet E."/>
            <person name="Samain S."/>
            <person name="Samson N."/>
            <person name="Sanders I."/>
            <person name="Saurat O."/>
            <person name="Scarpelli C."/>
            <person name="Schiex T."/>
            <person name="Segurens B."/>
            <person name="Severin A.J."/>
            <person name="Sherrier D.J."/>
            <person name="Shi R."/>
            <person name="Sims S."/>
            <person name="Singer S.R."/>
            <person name="Sinharoy S."/>
            <person name="Sterck L."/>
            <person name="Viollet A."/>
            <person name="Wang B.B."/>
            <person name="Wang K."/>
            <person name="Wang M."/>
            <person name="Wang X."/>
            <person name="Warfsmann J."/>
            <person name="Weissenbach J."/>
            <person name="White D.D."/>
            <person name="White J.D."/>
            <person name="Wiley G.B."/>
            <person name="Wincker P."/>
            <person name="Xing Y."/>
            <person name="Yang L."/>
            <person name="Yao Z."/>
            <person name="Ying F."/>
            <person name="Zhai J."/>
            <person name="Zhou L."/>
            <person name="Zuber A."/>
            <person name="Denarie J."/>
            <person name="Dixon R.A."/>
            <person name="May G.D."/>
            <person name="Schwartz D.C."/>
            <person name="Rogers J."/>
            <person name="Quetier F."/>
            <person name="Town C.D."/>
            <person name="Roe B.A."/>
        </authorList>
    </citation>
    <scope>NUCLEOTIDE SEQUENCE [LARGE SCALE GENOMIC DNA]</scope>
    <source>
        <strain evidence="1">A17</strain>
        <strain evidence="3 4">cv. Jemalong A17</strain>
    </source>
</reference>
<dbReference type="EnsemblPlants" id="KEH17301">
    <property type="protein sequence ID" value="KEH17301"/>
    <property type="gene ID" value="MTR_0024s0080"/>
</dbReference>
<evidence type="ECO:0000313" key="3">
    <source>
        <dbReference type="EnsemblPlants" id="KEH17301"/>
    </source>
</evidence>
<dbReference type="Pfam" id="PF03140">
    <property type="entry name" value="DUF247"/>
    <property type="match status" value="1"/>
</dbReference>
<dbReference type="OrthoDB" id="672127at2759"/>
<accession>A0A072TJE2</accession>
<reference evidence="1 4" key="2">
    <citation type="journal article" date="2014" name="BMC Genomics">
        <title>An improved genome release (version Mt4.0) for the model legume Medicago truncatula.</title>
        <authorList>
            <person name="Tang H."/>
            <person name="Krishnakumar V."/>
            <person name="Bidwell S."/>
            <person name="Rosen B."/>
            <person name="Chan A."/>
            <person name="Zhou S."/>
            <person name="Gentzbittel L."/>
            <person name="Childs K.L."/>
            <person name="Yandell M."/>
            <person name="Gundlach H."/>
            <person name="Mayer K.F."/>
            <person name="Schwartz D.C."/>
            <person name="Town C.D."/>
        </authorList>
    </citation>
    <scope>GENOME REANNOTATION</scope>
    <source>
        <strain evidence="1">A17</strain>
        <strain evidence="3 4">cv. Jemalong A17</strain>
    </source>
</reference>
<dbReference type="PANTHER" id="PTHR31170">
    <property type="entry name" value="BNAC04G53230D PROTEIN"/>
    <property type="match status" value="1"/>
</dbReference>
<dbReference type="KEGG" id="mtr:25479731"/>
<organism evidence="1 4">
    <name type="scientific">Medicago truncatula</name>
    <name type="common">Barrel medic</name>
    <name type="synonym">Medicago tribuloides</name>
    <dbReference type="NCBI Taxonomy" id="3880"/>
    <lineage>
        <taxon>Eukaryota</taxon>
        <taxon>Viridiplantae</taxon>
        <taxon>Streptophyta</taxon>
        <taxon>Embryophyta</taxon>
        <taxon>Tracheophyta</taxon>
        <taxon>Spermatophyta</taxon>
        <taxon>Magnoliopsida</taxon>
        <taxon>eudicotyledons</taxon>
        <taxon>Gunneridae</taxon>
        <taxon>Pentapetalae</taxon>
        <taxon>rosids</taxon>
        <taxon>fabids</taxon>
        <taxon>Fabales</taxon>
        <taxon>Fabaceae</taxon>
        <taxon>Papilionoideae</taxon>
        <taxon>50 kb inversion clade</taxon>
        <taxon>NPAAA clade</taxon>
        <taxon>Hologalegina</taxon>
        <taxon>IRL clade</taxon>
        <taxon>Trifolieae</taxon>
        <taxon>Medicago</taxon>
    </lineage>
</organism>
<evidence type="ECO:0000313" key="2">
    <source>
        <dbReference type="EMBL" id="RHN50435.1"/>
    </source>
</evidence>
<dbReference type="Proteomes" id="UP000002051">
    <property type="component" value="Unassembled WGS sequence"/>
</dbReference>
<dbReference type="EMBL" id="PSQE01000006">
    <property type="protein sequence ID" value="RHN50435.1"/>
    <property type="molecule type" value="Genomic_DNA"/>
</dbReference>
<reference evidence="3" key="3">
    <citation type="submission" date="2015-06" db="UniProtKB">
        <authorList>
            <consortium name="EnsemblPlants"/>
        </authorList>
    </citation>
    <scope>IDENTIFICATION</scope>
    <source>
        <strain evidence="3">cv. Jemalong A17</strain>
    </source>
</reference>
<dbReference type="Gramene" id="rna34718">
    <property type="protein sequence ID" value="RHN50435.1"/>
    <property type="gene ID" value="gene34718"/>
</dbReference>
<dbReference type="PANTHER" id="PTHR31170:SF23">
    <property type="match status" value="1"/>
</dbReference>
<evidence type="ECO:0000313" key="4">
    <source>
        <dbReference type="Proteomes" id="UP000002051"/>
    </source>
</evidence>
<evidence type="ECO:0000313" key="1">
    <source>
        <dbReference type="EMBL" id="KEH17301.1"/>
    </source>
</evidence>
<dbReference type="EMBL" id="KL402749">
    <property type="protein sequence ID" value="KEH17301.1"/>
    <property type="molecule type" value="Genomic_DNA"/>
</dbReference>
<keyword evidence="4" id="KW-1185">Reference proteome</keyword>